<sequence>MAKVINCDDGYVVRGDNDDELIANAERHLREAHPDLVGKVTRDQLLAQAVEA</sequence>
<protein>
    <recommendedName>
        <fullName evidence="3">DUF1059 domain-containing protein</fullName>
    </recommendedName>
</protein>
<organism evidence="1 2">
    <name type="scientific">Kribbella caucasensis</name>
    <dbReference type="NCBI Taxonomy" id="2512215"/>
    <lineage>
        <taxon>Bacteria</taxon>
        <taxon>Bacillati</taxon>
        <taxon>Actinomycetota</taxon>
        <taxon>Actinomycetes</taxon>
        <taxon>Propionibacteriales</taxon>
        <taxon>Kribbellaceae</taxon>
        <taxon>Kribbella</taxon>
    </lineage>
</organism>
<keyword evidence="2" id="KW-1185">Reference proteome</keyword>
<reference evidence="1 2" key="1">
    <citation type="submission" date="2019-03" db="EMBL/GenBank/DDBJ databases">
        <title>Genomic Encyclopedia of Type Strains, Phase III (KMG-III): the genomes of soil and plant-associated and newly described type strains.</title>
        <authorList>
            <person name="Whitman W."/>
        </authorList>
    </citation>
    <scope>NUCLEOTIDE SEQUENCE [LARGE SCALE GENOMIC DNA]</scope>
    <source>
        <strain evidence="1 2">VKM Ac-2527</strain>
    </source>
</reference>
<comment type="caution">
    <text evidence="1">The sequence shown here is derived from an EMBL/GenBank/DDBJ whole genome shotgun (WGS) entry which is preliminary data.</text>
</comment>
<dbReference type="AlphaFoldDB" id="A0A4R6K6V9"/>
<evidence type="ECO:0000313" key="2">
    <source>
        <dbReference type="Proteomes" id="UP000295388"/>
    </source>
</evidence>
<dbReference type="RefSeq" id="WP_166665629.1">
    <property type="nucleotide sequence ID" value="NZ_SNWQ01000017.1"/>
</dbReference>
<evidence type="ECO:0008006" key="3">
    <source>
        <dbReference type="Google" id="ProtNLM"/>
    </source>
</evidence>
<proteinExistence type="predicted"/>
<dbReference type="Proteomes" id="UP000295388">
    <property type="component" value="Unassembled WGS sequence"/>
</dbReference>
<gene>
    <name evidence="1" type="ORF">EV643_11794</name>
</gene>
<dbReference type="EMBL" id="SNWQ01000017">
    <property type="protein sequence ID" value="TDO44071.1"/>
    <property type="molecule type" value="Genomic_DNA"/>
</dbReference>
<name>A0A4R6K6V9_9ACTN</name>
<evidence type="ECO:0000313" key="1">
    <source>
        <dbReference type="EMBL" id="TDO44071.1"/>
    </source>
</evidence>
<accession>A0A4R6K6V9</accession>